<comment type="pathway">
    <text evidence="4 15">Amino-acid biosynthesis; L-histidine biosynthesis; L-histidine from 5-phospho-alpha-D-ribose 1-diphosphate: step 3/9.</text>
</comment>
<protein>
    <recommendedName>
        <fullName evidence="15">Histidine biosynthesis bifunctional protein HisIE</fullName>
    </recommendedName>
    <domain>
        <recommendedName>
            <fullName evidence="15">Phosphoribosyl-AMP cyclohydrolase</fullName>
            <shortName evidence="15">PRA-CH</shortName>
            <ecNumber evidence="15">3.5.4.19</ecNumber>
        </recommendedName>
    </domain>
    <domain>
        <recommendedName>
            <fullName evidence="15">Phosphoribosyl-ATP pyrophosphatase</fullName>
            <shortName evidence="15">PRA-PH</shortName>
            <ecNumber evidence="15">3.6.1.31</ecNumber>
        </recommendedName>
    </domain>
</protein>
<dbReference type="Proteomes" id="UP000006177">
    <property type="component" value="Chromosome"/>
</dbReference>
<dbReference type="RefSeq" id="WP_014961921.1">
    <property type="nucleotide sequence ID" value="NC_018649.1"/>
</dbReference>
<dbReference type="NCBIfam" id="NF000768">
    <property type="entry name" value="PRK00051.1"/>
    <property type="match status" value="1"/>
</dbReference>
<feature type="region of interest" description="Phosphoribosyl-AMP cyclohydrolase" evidence="15">
    <location>
        <begin position="1"/>
        <end position="127"/>
    </location>
</feature>
<sequence length="233" mass="25714">MSVGDPLSGKGILSVAEENAFGKADLIPAVVQHWETGKVLMLGYMTREAYEMTQRTGKVTFFSRSRKKIWVKGETSGNGLDVMDIRWDCDQDTILVLAKPLGPTCHTGSISCFDGSGLQEKKPPFDVWSELQATVRERKTGDPDISYTASLLQSDVSVVLKKLSEESFEVSLATLVESRDRQLSEWADLFFHIAVALEKTGVSWGEVMEILRKRQGTGGLVEKKGRKKPGGKS</sequence>
<proteinExistence type="inferred from homology"/>
<reference evidence="17 18" key="1">
    <citation type="journal article" date="2011" name="J. Microbiol.">
        <title>Complete genome of Leptospirillum ferriphilum ML-04 provides insight into its physiology and environmental adaptation.</title>
        <authorList>
            <person name="Mi S."/>
            <person name="Song J."/>
            <person name="Lin J."/>
            <person name="Che Y."/>
            <person name="Zheng H."/>
            <person name="Lin J."/>
        </authorList>
    </citation>
    <scope>NUCLEOTIDE SEQUENCE [LARGE SCALE GENOMIC DNA]</scope>
    <source>
        <strain evidence="17 18">ML-04</strain>
    </source>
</reference>
<name>J9ZFP0_LEPFM</name>
<comment type="pathway">
    <text evidence="5 15">Amino-acid biosynthesis; L-histidine biosynthesis; L-histidine from 5-phospho-alpha-D-ribose 1-diphosphate: step 2/9.</text>
</comment>
<keyword evidence="10 15" id="KW-0547">Nucleotide-binding</keyword>
<evidence type="ECO:0000313" key="17">
    <source>
        <dbReference type="EMBL" id="AFS54417.1"/>
    </source>
</evidence>
<dbReference type="EC" id="3.5.4.19" evidence="15"/>
<evidence type="ECO:0000256" key="6">
    <source>
        <dbReference type="ARBA" id="ARBA00007731"/>
    </source>
</evidence>
<dbReference type="STRING" id="1048260.LFML04_2226"/>
<comment type="catalytic activity">
    <reaction evidence="1 15">
        <text>1-(5-phospho-beta-D-ribosyl)-5'-AMP + H2O = 1-(5-phospho-beta-D-ribosyl)-5-[(5-phospho-beta-D-ribosylamino)methylideneamino]imidazole-4-carboxamide</text>
        <dbReference type="Rhea" id="RHEA:20049"/>
        <dbReference type="ChEBI" id="CHEBI:15377"/>
        <dbReference type="ChEBI" id="CHEBI:58435"/>
        <dbReference type="ChEBI" id="CHEBI:59457"/>
        <dbReference type="EC" id="3.5.4.19"/>
    </reaction>
</comment>
<dbReference type="PANTHER" id="PTHR42945">
    <property type="entry name" value="HISTIDINE BIOSYNTHESIS BIFUNCTIONAL PROTEIN"/>
    <property type="match status" value="1"/>
</dbReference>
<dbReference type="GO" id="GO:0000105">
    <property type="term" value="P:L-histidine biosynthetic process"/>
    <property type="evidence" value="ECO:0007669"/>
    <property type="project" value="UniProtKB-UniRule"/>
</dbReference>
<dbReference type="Gene3D" id="1.10.287.1080">
    <property type="entry name" value="MazG-like"/>
    <property type="match status" value="1"/>
</dbReference>
<evidence type="ECO:0000256" key="9">
    <source>
        <dbReference type="ARBA" id="ARBA00022605"/>
    </source>
</evidence>
<dbReference type="InterPro" id="IPR008179">
    <property type="entry name" value="HisE"/>
</dbReference>
<dbReference type="EMBL" id="CP002919">
    <property type="protein sequence ID" value="AFS54417.1"/>
    <property type="molecule type" value="Genomic_DNA"/>
</dbReference>
<evidence type="ECO:0000256" key="14">
    <source>
        <dbReference type="ARBA" id="ARBA00023268"/>
    </source>
</evidence>
<keyword evidence="8 15" id="KW-0963">Cytoplasm</keyword>
<dbReference type="Pfam" id="PF01503">
    <property type="entry name" value="PRA-PH"/>
    <property type="match status" value="1"/>
</dbReference>
<evidence type="ECO:0000256" key="2">
    <source>
        <dbReference type="ARBA" id="ARBA00001460"/>
    </source>
</evidence>
<keyword evidence="12 15" id="KW-0067">ATP-binding</keyword>
<dbReference type="GO" id="GO:0004635">
    <property type="term" value="F:phosphoribosyl-AMP cyclohydrolase activity"/>
    <property type="evidence" value="ECO:0007669"/>
    <property type="project" value="UniProtKB-UniRule"/>
</dbReference>
<evidence type="ECO:0000259" key="16">
    <source>
        <dbReference type="Pfam" id="PF01502"/>
    </source>
</evidence>
<accession>J9ZFP0</accession>
<dbReference type="EC" id="3.6.1.31" evidence="15"/>
<dbReference type="FunFam" id="3.10.20.810:FF:000001">
    <property type="entry name" value="Histidine biosynthesis bifunctional protein HisIE"/>
    <property type="match status" value="1"/>
</dbReference>
<dbReference type="AlphaFoldDB" id="J9ZFP0"/>
<comment type="catalytic activity">
    <reaction evidence="2 15">
        <text>1-(5-phospho-beta-D-ribosyl)-ATP + H2O = 1-(5-phospho-beta-D-ribosyl)-5'-AMP + diphosphate + H(+)</text>
        <dbReference type="Rhea" id="RHEA:22828"/>
        <dbReference type="ChEBI" id="CHEBI:15377"/>
        <dbReference type="ChEBI" id="CHEBI:15378"/>
        <dbReference type="ChEBI" id="CHEBI:33019"/>
        <dbReference type="ChEBI" id="CHEBI:59457"/>
        <dbReference type="ChEBI" id="CHEBI:73183"/>
        <dbReference type="EC" id="3.6.1.31"/>
    </reaction>
</comment>
<evidence type="ECO:0000256" key="1">
    <source>
        <dbReference type="ARBA" id="ARBA00000024"/>
    </source>
</evidence>
<keyword evidence="11 15" id="KW-0378">Hydrolase</keyword>
<dbReference type="Gene3D" id="3.10.20.810">
    <property type="entry name" value="Phosphoribosyl-AMP cyclohydrolase"/>
    <property type="match status" value="1"/>
</dbReference>
<dbReference type="UniPathway" id="UPA00031">
    <property type="reaction ID" value="UER00007"/>
</dbReference>
<evidence type="ECO:0000256" key="3">
    <source>
        <dbReference type="ARBA" id="ARBA00004496"/>
    </source>
</evidence>
<keyword evidence="14 15" id="KW-0511">Multifunctional enzyme</keyword>
<evidence type="ECO:0000256" key="10">
    <source>
        <dbReference type="ARBA" id="ARBA00022741"/>
    </source>
</evidence>
<dbReference type="HAMAP" id="MF_01019">
    <property type="entry name" value="HisIE"/>
    <property type="match status" value="1"/>
</dbReference>
<dbReference type="GO" id="GO:0005737">
    <property type="term" value="C:cytoplasm"/>
    <property type="evidence" value="ECO:0007669"/>
    <property type="project" value="UniProtKB-SubCell"/>
</dbReference>
<evidence type="ECO:0000256" key="15">
    <source>
        <dbReference type="HAMAP-Rule" id="MF_01019"/>
    </source>
</evidence>
<evidence type="ECO:0000256" key="5">
    <source>
        <dbReference type="ARBA" id="ARBA00005204"/>
    </source>
</evidence>
<dbReference type="Pfam" id="PF01502">
    <property type="entry name" value="PRA-CH"/>
    <property type="match status" value="1"/>
</dbReference>
<feature type="region of interest" description="Phosphoribosyl-ATP pyrophosphohydrolase" evidence="15">
    <location>
        <begin position="128"/>
        <end position="233"/>
    </location>
</feature>
<dbReference type="SUPFAM" id="SSF101386">
    <property type="entry name" value="all-alpha NTP pyrophosphatases"/>
    <property type="match status" value="1"/>
</dbReference>
<dbReference type="InterPro" id="IPR021130">
    <property type="entry name" value="PRib-ATP_PPHydrolase-like"/>
</dbReference>
<evidence type="ECO:0000313" key="18">
    <source>
        <dbReference type="Proteomes" id="UP000006177"/>
    </source>
</evidence>
<dbReference type="NCBIfam" id="TIGR03188">
    <property type="entry name" value="histidine_hisI"/>
    <property type="match status" value="1"/>
</dbReference>
<evidence type="ECO:0000256" key="4">
    <source>
        <dbReference type="ARBA" id="ARBA00005169"/>
    </source>
</evidence>
<dbReference type="CDD" id="cd11534">
    <property type="entry name" value="NTP-PPase_HisIE_like"/>
    <property type="match status" value="1"/>
</dbReference>
<dbReference type="GO" id="GO:0005524">
    <property type="term" value="F:ATP binding"/>
    <property type="evidence" value="ECO:0007669"/>
    <property type="project" value="UniProtKB-KW"/>
</dbReference>
<evidence type="ECO:0000256" key="12">
    <source>
        <dbReference type="ARBA" id="ARBA00022840"/>
    </source>
</evidence>
<evidence type="ECO:0000256" key="7">
    <source>
        <dbReference type="ARBA" id="ARBA00008299"/>
    </source>
</evidence>
<comment type="similarity">
    <text evidence="6 15">In the C-terminal section; belongs to the PRA-PH family.</text>
</comment>
<comment type="subcellular location">
    <subcellularLocation>
        <location evidence="3 15">Cytoplasm</location>
    </subcellularLocation>
</comment>
<dbReference type="PANTHER" id="PTHR42945:SF9">
    <property type="entry name" value="HISTIDINE BIOSYNTHESIS BIFUNCTIONAL PROTEIN HISIE"/>
    <property type="match status" value="1"/>
</dbReference>
<dbReference type="InterPro" id="IPR023019">
    <property type="entry name" value="His_synth_HisIE"/>
</dbReference>
<gene>
    <name evidence="15 17" type="primary">hisI</name>
    <name evidence="15" type="synonym">hisIE</name>
    <name evidence="17" type="ordered locus">LFML04_2226</name>
</gene>
<evidence type="ECO:0000256" key="11">
    <source>
        <dbReference type="ARBA" id="ARBA00022801"/>
    </source>
</evidence>
<dbReference type="InterPro" id="IPR038019">
    <property type="entry name" value="PRib_AMP_CycHydrolase_sf"/>
</dbReference>
<keyword evidence="9 15" id="KW-0028">Amino-acid biosynthesis</keyword>
<dbReference type="SUPFAM" id="SSF141734">
    <property type="entry name" value="HisI-like"/>
    <property type="match status" value="1"/>
</dbReference>
<organism evidence="17 18">
    <name type="scientific">Leptospirillum ferriphilum (strain ML-04)</name>
    <dbReference type="NCBI Taxonomy" id="1048260"/>
    <lineage>
        <taxon>Bacteria</taxon>
        <taxon>Pseudomonadati</taxon>
        <taxon>Nitrospirota</taxon>
        <taxon>Nitrospiria</taxon>
        <taxon>Nitrospirales</taxon>
        <taxon>Nitrospiraceae</taxon>
        <taxon>Leptospirillum</taxon>
    </lineage>
</organism>
<comment type="similarity">
    <text evidence="7 15">In the N-terminal section; belongs to the PRA-CH family.</text>
</comment>
<dbReference type="GO" id="GO:0004636">
    <property type="term" value="F:phosphoribosyl-ATP diphosphatase activity"/>
    <property type="evidence" value="ECO:0007669"/>
    <property type="project" value="UniProtKB-UniRule"/>
</dbReference>
<evidence type="ECO:0000256" key="8">
    <source>
        <dbReference type="ARBA" id="ARBA00022490"/>
    </source>
</evidence>
<dbReference type="PATRIC" id="fig|1048260.3.peg.2423"/>
<dbReference type="KEGG" id="lfi:LFML04_2226"/>
<dbReference type="NCBIfam" id="NF002747">
    <property type="entry name" value="PRK02759.1"/>
    <property type="match status" value="1"/>
</dbReference>
<dbReference type="HOGENOM" id="CLU_048577_3_1_0"/>
<dbReference type="InterPro" id="IPR002496">
    <property type="entry name" value="PRib_AMP_CycHydrolase_dom"/>
</dbReference>
<keyword evidence="13 15" id="KW-0368">Histidine biosynthesis</keyword>
<evidence type="ECO:0000256" key="13">
    <source>
        <dbReference type="ARBA" id="ARBA00023102"/>
    </source>
</evidence>
<feature type="domain" description="Phosphoribosyl-AMP cyclohydrolase" evidence="16">
    <location>
        <begin position="41"/>
        <end position="113"/>
    </location>
</feature>